<protein>
    <recommendedName>
        <fullName evidence="3">Abortive infection protein</fullName>
    </recommendedName>
</protein>
<evidence type="ECO:0000313" key="2">
    <source>
        <dbReference type="Proteomes" id="UP000319213"/>
    </source>
</evidence>
<dbReference type="InterPro" id="IPR017853">
    <property type="entry name" value="GH"/>
</dbReference>
<proteinExistence type="predicted"/>
<gene>
    <name evidence="1" type="ORF">FHX40_4858</name>
</gene>
<sequence>MRGRGINYDVGFATAAARAAGRSSREPFDPDVVAREMRVIREDLHCTAVRITGGDPERLAVAATHAAAAGLEVWIAPFTCDITADELLDVIVRCADHGERLRRDGAEVVVATGSEISLFTDGFLPGETAAERLALLTRPERLREALPALPGRVNAFLGTAVAAVRERFGGRVTYCSLPVERVDWTPFDVIATDAGYRSAATAPTYRDTVRAFVAQGRALGKPVAVTEFGCATFRGAADMGEGSDSIIEWRADGTPAAIRGEHLRDEQEQAAYLRELLDILDAEGVDSAFWYTFARYDLPHRADPREDFDLAGRGVVKVLEGRDGATYPGLPWEPKAAFAALAECYRN</sequence>
<dbReference type="Proteomes" id="UP000319213">
    <property type="component" value="Unassembled WGS sequence"/>
</dbReference>
<accession>A0A543IQ52</accession>
<keyword evidence="2" id="KW-1185">Reference proteome</keyword>
<dbReference type="Gene3D" id="3.20.20.80">
    <property type="entry name" value="Glycosidases"/>
    <property type="match status" value="1"/>
</dbReference>
<reference evidence="1 2" key="1">
    <citation type="submission" date="2019-06" db="EMBL/GenBank/DDBJ databases">
        <title>Sequencing the genomes of 1000 actinobacteria strains.</title>
        <authorList>
            <person name="Klenk H.-P."/>
        </authorList>
    </citation>
    <scope>NUCLEOTIDE SEQUENCE [LARGE SCALE GENOMIC DNA]</scope>
    <source>
        <strain evidence="1 2">DSM 43186</strain>
    </source>
</reference>
<evidence type="ECO:0000313" key="1">
    <source>
        <dbReference type="EMBL" id="TQM72705.1"/>
    </source>
</evidence>
<name>A0A543IQ52_9ACTN</name>
<comment type="caution">
    <text evidence="1">The sequence shown here is derived from an EMBL/GenBank/DDBJ whole genome shotgun (WGS) entry which is preliminary data.</text>
</comment>
<dbReference type="OrthoDB" id="151193at2"/>
<dbReference type="SUPFAM" id="SSF51445">
    <property type="entry name" value="(Trans)glycosidases"/>
    <property type="match status" value="1"/>
</dbReference>
<evidence type="ECO:0008006" key="3">
    <source>
        <dbReference type="Google" id="ProtNLM"/>
    </source>
</evidence>
<dbReference type="EMBL" id="VFPQ01000002">
    <property type="protein sequence ID" value="TQM72705.1"/>
    <property type="molecule type" value="Genomic_DNA"/>
</dbReference>
<organism evidence="1 2">
    <name type="scientific">Thermopolyspora flexuosa</name>
    <dbReference type="NCBI Taxonomy" id="103836"/>
    <lineage>
        <taxon>Bacteria</taxon>
        <taxon>Bacillati</taxon>
        <taxon>Actinomycetota</taxon>
        <taxon>Actinomycetes</taxon>
        <taxon>Streptosporangiales</taxon>
        <taxon>Streptosporangiaceae</taxon>
        <taxon>Thermopolyspora</taxon>
    </lineage>
</organism>
<dbReference type="AlphaFoldDB" id="A0A543IQ52"/>
<dbReference type="RefSeq" id="WP_142262234.1">
    <property type="nucleotide sequence ID" value="NZ_BMPV01000002.1"/>
</dbReference>